<keyword evidence="2 3" id="KW-0067">ATP-binding</keyword>
<gene>
    <name evidence="7" type="ORF">ETAA8_19340</name>
</gene>
<evidence type="ECO:0000313" key="8">
    <source>
        <dbReference type="Proteomes" id="UP000315017"/>
    </source>
</evidence>
<feature type="transmembrane region" description="Helical" evidence="5">
    <location>
        <begin position="269"/>
        <end position="292"/>
    </location>
</feature>
<dbReference type="SUPFAM" id="SSF52540">
    <property type="entry name" value="P-loop containing nucleoside triphosphate hydrolases"/>
    <property type="match status" value="1"/>
</dbReference>
<dbReference type="InterPro" id="IPR027417">
    <property type="entry name" value="P-loop_NTPase"/>
</dbReference>
<dbReference type="KEGG" id="aagg:ETAA8_19340"/>
<keyword evidence="8" id="KW-1185">Reference proteome</keyword>
<keyword evidence="5" id="KW-0812">Transmembrane</keyword>
<dbReference type="Pfam" id="PF01580">
    <property type="entry name" value="FtsK_SpoIIIE"/>
    <property type="match status" value="1"/>
</dbReference>
<accession>A0A517Y9E6</accession>
<dbReference type="RefSeq" id="WP_145087706.1">
    <property type="nucleotide sequence ID" value="NZ_CP036274.1"/>
</dbReference>
<dbReference type="Gene3D" id="3.40.50.300">
    <property type="entry name" value="P-loop containing nucleotide triphosphate hydrolases"/>
    <property type="match status" value="3"/>
</dbReference>
<keyword evidence="5" id="KW-0472">Membrane</keyword>
<dbReference type="InterPro" id="IPR002543">
    <property type="entry name" value="FtsK_dom"/>
</dbReference>
<protein>
    <submittedName>
        <fullName evidence="7">FtsK-like domain-containing protein</fullName>
    </submittedName>
</protein>
<dbReference type="InterPro" id="IPR050206">
    <property type="entry name" value="FtsK/SpoIIIE/SftA"/>
</dbReference>
<evidence type="ECO:0000259" key="6">
    <source>
        <dbReference type="PROSITE" id="PS50901"/>
    </source>
</evidence>
<keyword evidence="5" id="KW-1133">Transmembrane helix</keyword>
<dbReference type="GO" id="GO:0003677">
    <property type="term" value="F:DNA binding"/>
    <property type="evidence" value="ECO:0007669"/>
    <property type="project" value="InterPro"/>
</dbReference>
<dbReference type="CDD" id="cd01127">
    <property type="entry name" value="TrwB_TraG_TraD_VirD4"/>
    <property type="match status" value="1"/>
</dbReference>
<dbReference type="PANTHER" id="PTHR22683">
    <property type="entry name" value="SPORULATION PROTEIN RELATED"/>
    <property type="match status" value="1"/>
</dbReference>
<evidence type="ECO:0000256" key="2">
    <source>
        <dbReference type="ARBA" id="ARBA00022840"/>
    </source>
</evidence>
<dbReference type="Proteomes" id="UP000315017">
    <property type="component" value="Chromosome"/>
</dbReference>
<evidence type="ECO:0000256" key="3">
    <source>
        <dbReference type="PROSITE-ProRule" id="PRU00289"/>
    </source>
</evidence>
<dbReference type="PANTHER" id="PTHR22683:SF41">
    <property type="entry name" value="DNA TRANSLOCASE FTSK"/>
    <property type="match status" value="1"/>
</dbReference>
<dbReference type="GO" id="GO:0005524">
    <property type="term" value="F:ATP binding"/>
    <property type="evidence" value="ECO:0007669"/>
    <property type="project" value="UniProtKB-UniRule"/>
</dbReference>
<feature type="coiled-coil region" evidence="4">
    <location>
        <begin position="319"/>
        <end position="346"/>
    </location>
</feature>
<feature type="domain" description="FtsK" evidence="6">
    <location>
        <begin position="787"/>
        <end position="982"/>
    </location>
</feature>
<sequence length="1335" mass="150113">MTAWRGAGQIGQKEEAAAIESTFAVTIARITTEQQQQLITRLAQLVAERAREEVQIHERHQTRLAAIFQRYEQQRNQLIAQFENRHATRIGDFRSERDSLLLKYETAGQKVLVEEDRFQQKERAQHTEAIEDARNLLQHRRDQIQASFKEAEVIPKVELGRFKQQADQVEVQITAIVNDAQAVVRRRCAWPEQFPPLPTVPENLPKHSYFERIAGSLSYAGSKSYELKQERVAKFLEDGWPFLIFLFSLVLFLAIVLGLWLWSIITGTALVASLAVAIILPIVLSIGTLQVLKPIARRHAERLTGEFQLAISEARSFVQAALRSAQAEAERQLRQLTERRDDNMEAAYAEWERTHEAEISRNRKVTQQASVEYRGKRTSIEEQHEGSLLTIEQQAPPEIDRLEEDFQRQLVELSESFRHDRTAELQSFAQQWQDLAARWKQGLAHFEQVLGEMNEYCDDRFPSWDKLIADEKFQATATTAQPGSDLAALRFGRYTFDPAALPGGVPNSEEFKLPPSACEFPAVISYPQVPSLLLEAEGDGRDAAASVLRNVMLRMLTSLPPGKVRFTVIDPVGLGQNFSAFMHLADYDERLVASRIWTESAHITQRLSDLTEHMEKVIQKYLRNEFASIQEYNLQAGEVAEPYQILVIANFPANFSEEAARRLVSIAASGSRCGVYTLISTDRRLKLPPNFDLADLEGMAATLVWDEATKTFRWKQPDLNPLPLLMEQPPDDEHLTQMIRTIGAQAKANARVEVPFGSALPPFADWWSRDSREEIEVPLGRAGAKKMQSMRLGRGTSQHVLIAGKTGSGKSTLLNALITNLAIHYSPNELQFYLIDFKKGVEFKAYAAQRLPHARVIAIESEREFGMSVLERLDQELRHRGDLFRKHTVQDLRGYRNANPTAVMPRILLVIDEFQEFFTSDDKISHNASLLLDRLVRQGRAFGIHVLLGSQTLAGAYSLARSTLGQMAVRIALQCSESDAHLILSEDNSAARLLNRPGEAIYNDANGLLEGNHPFQVVWLSDHEREGYLKQLHALAEERNVSAGSLTVFEGNEAADPRENRQLVELLQNPASAVAASGPRAWLGAAVAIKDPTDVAFRRQAGANLLVVGQQEELSLGVMANSVIALAAALPAQAPETRTPSFYILDGTRPDSPEAGFWERLVRQLDLSASVVNVRDSDVVIKKLAEEVERRMAAGDQISPPLFLVVYDLARFRKLKKSDDFSFNDDEGGGSIDKQFINLLREGPAVGVHTLIWSDNCTNVTRWLDRNTLRDLEYRVLFQMSASDSSHLMDSPAASKLGPHLALFHSEEQGMAEKFRPYGLPTSEWLAEVKRLRTS</sequence>
<evidence type="ECO:0000313" key="7">
    <source>
        <dbReference type="EMBL" id="QDU26850.1"/>
    </source>
</evidence>
<dbReference type="PROSITE" id="PS50901">
    <property type="entry name" value="FTSK"/>
    <property type="match status" value="1"/>
</dbReference>
<proteinExistence type="predicted"/>
<dbReference type="OrthoDB" id="9807790at2"/>
<name>A0A517Y9E6_9BACT</name>
<reference evidence="7 8" key="1">
    <citation type="submission" date="2019-02" db="EMBL/GenBank/DDBJ databases">
        <title>Deep-cultivation of Planctomycetes and their phenomic and genomic characterization uncovers novel biology.</title>
        <authorList>
            <person name="Wiegand S."/>
            <person name="Jogler M."/>
            <person name="Boedeker C."/>
            <person name="Pinto D."/>
            <person name="Vollmers J."/>
            <person name="Rivas-Marin E."/>
            <person name="Kohn T."/>
            <person name="Peeters S.H."/>
            <person name="Heuer A."/>
            <person name="Rast P."/>
            <person name="Oberbeckmann S."/>
            <person name="Bunk B."/>
            <person name="Jeske O."/>
            <person name="Meyerdierks A."/>
            <person name="Storesund J.E."/>
            <person name="Kallscheuer N."/>
            <person name="Luecker S."/>
            <person name="Lage O.M."/>
            <person name="Pohl T."/>
            <person name="Merkel B.J."/>
            <person name="Hornburger P."/>
            <person name="Mueller R.-W."/>
            <person name="Bruemmer F."/>
            <person name="Labrenz M."/>
            <person name="Spormann A.M."/>
            <person name="Op den Camp H."/>
            <person name="Overmann J."/>
            <person name="Amann R."/>
            <person name="Jetten M.S.M."/>
            <person name="Mascher T."/>
            <person name="Medema M.H."/>
            <person name="Devos D.P."/>
            <person name="Kaster A.-K."/>
            <person name="Ovreas L."/>
            <person name="Rohde M."/>
            <person name="Galperin M.Y."/>
            <person name="Jogler C."/>
        </authorList>
    </citation>
    <scope>NUCLEOTIDE SEQUENCE [LARGE SCALE GENOMIC DNA]</scope>
    <source>
        <strain evidence="7 8">ETA_A8</strain>
    </source>
</reference>
<dbReference type="InterPro" id="IPR003593">
    <property type="entry name" value="AAA+_ATPase"/>
</dbReference>
<feature type="transmembrane region" description="Helical" evidence="5">
    <location>
        <begin position="240"/>
        <end position="262"/>
    </location>
</feature>
<evidence type="ECO:0000256" key="1">
    <source>
        <dbReference type="ARBA" id="ARBA00022741"/>
    </source>
</evidence>
<dbReference type="SMART" id="SM00382">
    <property type="entry name" value="AAA"/>
    <property type="match status" value="1"/>
</dbReference>
<evidence type="ECO:0000256" key="5">
    <source>
        <dbReference type="SAM" id="Phobius"/>
    </source>
</evidence>
<keyword evidence="4" id="KW-0175">Coiled coil</keyword>
<dbReference type="EMBL" id="CP036274">
    <property type="protein sequence ID" value="QDU26850.1"/>
    <property type="molecule type" value="Genomic_DNA"/>
</dbReference>
<organism evidence="7 8">
    <name type="scientific">Anatilimnocola aggregata</name>
    <dbReference type="NCBI Taxonomy" id="2528021"/>
    <lineage>
        <taxon>Bacteria</taxon>
        <taxon>Pseudomonadati</taxon>
        <taxon>Planctomycetota</taxon>
        <taxon>Planctomycetia</taxon>
        <taxon>Pirellulales</taxon>
        <taxon>Pirellulaceae</taxon>
        <taxon>Anatilimnocola</taxon>
    </lineage>
</organism>
<feature type="binding site" evidence="3">
    <location>
        <begin position="804"/>
        <end position="811"/>
    </location>
    <ligand>
        <name>ATP</name>
        <dbReference type="ChEBI" id="CHEBI:30616"/>
    </ligand>
</feature>
<evidence type="ECO:0000256" key="4">
    <source>
        <dbReference type="SAM" id="Coils"/>
    </source>
</evidence>
<keyword evidence="1 3" id="KW-0547">Nucleotide-binding</keyword>